<keyword evidence="6 9" id="KW-0472">Membrane</keyword>
<dbReference type="SUPFAM" id="SSF53850">
    <property type="entry name" value="Periplasmic binding protein-like II"/>
    <property type="match status" value="1"/>
</dbReference>
<evidence type="ECO:0000313" key="11">
    <source>
        <dbReference type="EMBL" id="KAK3882211.1"/>
    </source>
</evidence>
<evidence type="ECO:0000256" key="6">
    <source>
        <dbReference type="ARBA" id="ARBA00023136"/>
    </source>
</evidence>
<evidence type="ECO:0000256" key="4">
    <source>
        <dbReference type="ARBA" id="ARBA00022692"/>
    </source>
</evidence>
<feature type="transmembrane region" description="Helical" evidence="9">
    <location>
        <begin position="499"/>
        <end position="519"/>
    </location>
</feature>
<organism evidence="11 12">
    <name type="scientific">Petrolisthes cinctipes</name>
    <name type="common">Flat porcelain crab</name>
    <dbReference type="NCBI Taxonomy" id="88211"/>
    <lineage>
        <taxon>Eukaryota</taxon>
        <taxon>Metazoa</taxon>
        <taxon>Ecdysozoa</taxon>
        <taxon>Arthropoda</taxon>
        <taxon>Crustacea</taxon>
        <taxon>Multicrustacea</taxon>
        <taxon>Malacostraca</taxon>
        <taxon>Eumalacostraca</taxon>
        <taxon>Eucarida</taxon>
        <taxon>Decapoda</taxon>
        <taxon>Pleocyemata</taxon>
        <taxon>Anomura</taxon>
        <taxon>Galatheoidea</taxon>
        <taxon>Porcellanidae</taxon>
        <taxon>Petrolisthes</taxon>
    </lineage>
</organism>
<dbReference type="Pfam" id="PF00060">
    <property type="entry name" value="Lig_chan"/>
    <property type="match status" value="1"/>
</dbReference>
<dbReference type="GO" id="GO:0005886">
    <property type="term" value="C:plasma membrane"/>
    <property type="evidence" value="ECO:0007669"/>
    <property type="project" value="UniProtKB-SubCell"/>
</dbReference>
<protein>
    <recommendedName>
        <fullName evidence="10">Ionotropic glutamate receptor C-terminal domain-containing protein</fullName>
    </recommendedName>
</protein>
<evidence type="ECO:0000256" key="9">
    <source>
        <dbReference type="SAM" id="Phobius"/>
    </source>
</evidence>
<evidence type="ECO:0000256" key="7">
    <source>
        <dbReference type="ARBA" id="ARBA00023170"/>
    </source>
</evidence>
<sequence>MDLTDTTLFTYDLTILQHVFASPDHTSSIRYVIVLCSFEHTMEIFTEVRKSSLESRSVRWVVVTEEEVLGLSLSMVLREGTHVGLLVRVEPNLYHIFSSYVDLTNAISNYYNPIVRRPAPNGSFSDNPADLHPSCRDGVASYSNSHTGMLAVLALLHKNRLCTGMLAVQRESVTDFTLPYFLESTTLVSPAPSELPRALAVFYPFSTYLWGLLAVVILLMGPLVFLVSRGHDLSVPVVDPSLHSQQSGIQTPGPELRRENRDLLASVSATCFNVFRTIVIQGNLLPARSWPIRLVLFSWFAFCVILYALYAGTLTAYMTKPSFEPPIDSLEDALEAHRRFGFIPVAQQGTSNLRLWRNAEKGIMKALYDFADPSRFPTSGNQAFKMVMNEKVMYMTPKLNSEVRATQRGRHRFHIARNTFLYQGYGIACRIGSPLTTVFDIMLLRMVQGGLVEKWVQDELDDLRMRVSRENQDAASGGGGGGGVQVAITPLSLDHLQGAFIILLSGGALAAFIFLLESLNSRRSKSSIMYGHEY</sequence>
<keyword evidence="8" id="KW-0325">Glycoprotein</keyword>
<dbReference type="GO" id="GO:0015276">
    <property type="term" value="F:ligand-gated monoatomic ion channel activity"/>
    <property type="evidence" value="ECO:0007669"/>
    <property type="project" value="InterPro"/>
</dbReference>
<evidence type="ECO:0000313" key="12">
    <source>
        <dbReference type="Proteomes" id="UP001286313"/>
    </source>
</evidence>
<accession>A0AAE1FZ67</accession>
<keyword evidence="5 9" id="KW-1133">Transmembrane helix</keyword>
<keyword evidence="4 9" id="KW-0812">Transmembrane</keyword>
<dbReference type="InterPro" id="IPR001320">
    <property type="entry name" value="Iontro_rcpt_C"/>
</dbReference>
<feature type="transmembrane region" description="Helical" evidence="9">
    <location>
        <begin position="290"/>
        <end position="310"/>
    </location>
</feature>
<comment type="similarity">
    <text evidence="2">Belongs to the glutamate-gated ion channel (TC 1.A.10.1) family.</text>
</comment>
<evidence type="ECO:0000256" key="3">
    <source>
        <dbReference type="ARBA" id="ARBA00022475"/>
    </source>
</evidence>
<dbReference type="InterPro" id="IPR052192">
    <property type="entry name" value="Insect_Ionotropic_Sensory_Rcpt"/>
</dbReference>
<evidence type="ECO:0000256" key="2">
    <source>
        <dbReference type="ARBA" id="ARBA00008685"/>
    </source>
</evidence>
<comment type="caution">
    <text evidence="11">The sequence shown here is derived from an EMBL/GenBank/DDBJ whole genome shotgun (WGS) entry which is preliminary data.</text>
</comment>
<dbReference type="GO" id="GO:0050906">
    <property type="term" value="P:detection of stimulus involved in sensory perception"/>
    <property type="evidence" value="ECO:0007669"/>
    <property type="project" value="UniProtKB-ARBA"/>
</dbReference>
<name>A0AAE1FZ67_PETCI</name>
<keyword evidence="12" id="KW-1185">Reference proteome</keyword>
<comment type="subcellular location">
    <subcellularLocation>
        <location evidence="1">Cell membrane</location>
        <topology evidence="1">Multi-pass membrane protein</topology>
    </subcellularLocation>
</comment>
<keyword evidence="3" id="KW-1003">Cell membrane</keyword>
<dbReference type="AlphaFoldDB" id="A0AAE1FZ67"/>
<feature type="domain" description="Ionotropic glutamate receptor C-terminal" evidence="10">
    <location>
        <begin position="208"/>
        <end position="506"/>
    </location>
</feature>
<evidence type="ECO:0000256" key="8">
    <source>
        <dbReference type="ARBA" id="ARBA00023180"/>
    </source>
</evidence>
<evidence type="ECO:0000256" key="5">
    <source>
        <dbReference type="ARBA" id="ARBA00022989"/>
    </source>
</evidence>
<dbReference type="Gene3D" id="1.10.287.70">
    <property type="match status" value="1"/>
</dbReference>
<dbReference type="PANTHER" id="PTHR42643:SF39">
    <property type="entry name" value="IONOTROPIC RECEPTOR 56A-RELATED"/>
    <property type="match status" value="1"/>
</dbReference>
<dbReference type="EMBL" id="JAWQEG010001117">
    <property type="protein sequence ID" value="KAK3882211.1"/>
    <property type="molecule type" value="Genomic_DNA"/>
</dbReference>
<reference evidence="11" key="1">
    <citation type="submission" date="2023-10" db="EMBL/GenBank/DDBJ databases">
        <title>Genome assemblies of two species of porcelain crab, Petrolisthes cinctipes and Petrolisthes manimaculis (Anomura: Porcellanidae).</title>
        <authorList>
            <person name="Angst P."/>
        </authorList>
    </citation>
    <scope>NUCLEOTIDE SEQUENCE</scope>
    <source>
        <strain evidence="11">PB745_01</strain>
        <tissue evidence="11">Gill</tissue>
    </source>
</reference>
<feature type="transmembrane region" description="Helical" evidence="9">
    <location>
        <begin position="208"/>
        <end position="227"/>
    </location>
</feature>
<dbReference type="PANTHER" id="PTHR42643">
    <property type="entry name" value="IONOTROPIC RECEPTOR 20A-RELATED"/>
    <property type="match status" value="1"/>
</dbReference>
<keyword evidence="7" id="KW-0675">Receptor</keyword>
<proteinExistence type="inferred from homology"/>
<evidence type="ECO:0000259" key="10">
    <source>
        <dbReference type="Pfam" id="PF00060"/>
    </source>
</evidence>
<dbReference type="Proteomes" id="UP001286313">
    <property type="component" value="Unassembled WGS sequence"/>
</dbReference>
<evidence type="ECO:0000256" key="1">
    <source>
        <dbReference type="ARBA" id="ARBA00004651"/>
    </source>
</evidence>
<gene>
    <name evidence="11" type="ORF">Pcinc_013384</name>
</gene>